<comment type="caution">
    <text evidence="1">The sequence shown here is derived from an EMBL/GenBank/DDBJ whole genome shotgun (WGS) entry which is preliminary data.</text>
</comment>
<sequence length="44" mass="5232">MPIKCLMWDLLGLKFFYKLRVFTRKNNLNKKASTPAEDCAISYY</sequence>
<accession>B6W7C8</accession>
<gene>
    <name evidence="1" type="ORF">ANHYDRO_00474</name>
</gene>
<protein>
    <submittedName>
        <fullName evidence="1">Uncharacterized protein</fullName>
    </submittedName>
</protein>
<evidence type="ECO:0000313" key="2">
    <source>
        <dbReference type="Proteomes" id="UP000005451"/>
    </source>
</evidence>
<organism evidence="1 2">
    <name type="scientific">Anaerococcus hydrogenalis DSM 7454</name>
    <dbReference type="NCBI Taxonomy" id="561177"/>
    <lineage>
        <taxon>Bacteria</taxon>
        <taxon>Bacillati</taxon>
        <taxon>Bacillota</taxon>
        <taxon>Tissierellia</taxon>
        <taxon>Tissierellales</taxon>
        <taxon>Peptoniphilaceae</taxon>
        <taxon>Anaerococcus</taxon>
    </lineage>
</organism>
<dbReference type="EMBL" id="ABXA01000012">
    <property type="protein sequence ID" value="EEB36671.1"/>
    <property type="molecule type" value="Genomic_DNA"/>
</dbReference>
<dbReference type="AlphaFoldDB" id="B6W7C8"/>
<name>B6W7C8_9FIRM</name>
<evidence type="ECO:0000313" key="1">
    <source>
        <dbReference type="EMBL" id="EEB36671.1"/>
    </source>
</evidence>
<reference evidence="1 2" key="1">
    <citation type="submission" date="2008-09" db="EMBL/GenBank/DDBJ databases">
        <authorList>
            <person name="Fulton L."/>
            <person name="Clifton S."/>
            <person name="Fulton B."/>
            <person name="Xu J."/>
            <person name="Minx P."/>
            <person name="Pepin K.H."/>
            <person name="Johnson M."/>
            <person name="Thiruvilangam P."/>
            <person name="Bhonagiri V."/>
            <person name="Nash W.E."/>
            <person name="Mardis E.R."/>
            <person name="Wilson R.K."/>
        </authorList>
    </citation>
    <scope>NUCLEOTIDE SEQUENCE [LARGE SCALE GENOMIC DNA]</scope>
    <source>
        <strain evidence="1 2">DSM 7454</strain>
    </source>
</reference>
<dbReference type="Proteomes" id="UP000005451">
    <property type="component" value="Unassembled WGS sequence"/>
</dbReference>
<dbReference type="eggNOG" id="ENOG5030GPX">
    <property type="taxonomic scope" value="Bacteria"/>
</dbReference>
<reference evidence="1 2" key="2">
    <citation type="submission" date="2008-10" db="EMBL/GenBank/DDBJ databases">
        <title>Draft genome sequence of Anaerococcus hydrogenalis (DSM 7454).</title>
        <authorList>
            <person name="Sudarsanam P."/>
            <person name="Ley R."/>
            <person name="Guruge J."/>
            <person name="Turnbaugh P.J."/>
            <person name="Mahowald M."/>
            <person name="Liep D."/>
            <person name="Gordon J."/>
        </authorList>
    </citation>
    <scope>NUCLEOTIDE SEQUENCE [LARGE SCALE GENOMIC DNA]</scope>
    <source>
        <strain evidence="1 2">DSM 7454</strain>
    </source>
</reference>
<proteinExistence type="predicted"/>